<feature type="domain" description="Peptidase A1" evidence="9">
    <location>
        <begin position="107"/>
        <end position="441"/>
    </location>
</feature>
<dbReference type="InterPro" id="IPR021109">
    <property type="entry name" value="Peptidase_aspartic_dom_sf"/>
</dbReference>
<evidence type="ECO:0000256" key="2">
    <source>
        <dbReference type="ARBA" id="ARBA00007447"/>
    </source>
</evidence>
<keyword evidence="11" id="KW-1185">Reference proteome</keyword>
<dbReference type="InterPro" id="IPR034161">
    <property type="entry name" value="Pepsin-like_plant"/>
</dbReference>
<sequence length="449" mass="49130">MKKINITNSVDGIPIYIKRQENQSTRVRYAKARSAKPNHINGGFSLDLIDRDSPQSPLYNPTYAQFDRLKKALRRSTSRASHLSKRAGFTSNNASFNANISAGLGEYLMLIKIGTPPVKVVGVVDTGSDLTWAQCKPCVNCYKQATPLLVPSDSSTYRALSCQSKGCKALDENQLPCDSSNKCHYQLGYGDLSRTTGNLAVDTFWFGSTPVKNVFFGCGHDNEGSFEEAASGIIGLGGGPVSIIKQLDSAIKGKFSYCLIPYSDNNTNQTSKIHFGTHANIAGPNVVSTPLIKKDPSTFYYLTLESMLVGKHNVSTQFPLSPKEGNIIIDSGTTVTYVPDEFYHDLINAITKVIGNGIVERPSGFDYCYKNLNLDRVPSVTFRFTGADVVVPPENMFLEIEKGVSCLTLFSSEDALAIFGNLSQRNMLVGYDLVNRKVSFKPTDCTKHA</sequence>
<protein>
    <submittedName>
        <fullName evidence="10">Eukaryotic aspartyl protease family protein</fullName>
    </submittedName>
</protein>
<accession>A0A2U1QMZ1</accession>
<dbReference type="CDD" id="cd05476">
    <property type="entry name" value="pepsin_A_like_plant"/>
    <property type="match status" value="1"/>
</dbReference>
<evidence type="ECO:0000256" key="5">
    <source>
        <dbReference type="ARBA" id="ARBA00022729"/>
    </source>
</evidence>
<comment type="subcellular location">
    <subcellularLocation>
        <location evidence="1">Secreted</location>
    </subcellularLocation>
</comment>
<dbReference type="FunFam" id="2.40.70.10:FF:000050">
    <property type="entry name" value="Aspartic proteinase CDR1"/>
    <property type="match status" value="1"/>
</dbReference>
<dbReference type="InterPro" id="IPR001969">
    <property type="entry name" value="Aspartic_peptidase_AS"/>
</dbReference>
<dbReference type="STRING" id="35608.A0A2U1QMZ1"/>
<dbReference type="PROSITE" id="PS51767">
    <property type="entry name" value="PEPTIDASE_A1"/>
    <property type="match status" value="1"/>
</dbReference>
<evidence type="ECO:0000256" key="1">
    <source>
        <dbReference type="ARBA" id="ARBA00004613"/>
    </source>
</evidence>
<dbReference type="InterPro" id="IPR051708">
    <property type="entry name" value="Plant_Aspart_Prot_A1"/>
</dbReference>
<keyword evidence="6" id="KW-0064">Aspartyl protease</keyword>
<dbReference type="GO" id="GO:0006508">
    <property type="term" value="P:proteolysis"/>
    <property type="evidence" value="ECO:0007669"/>
    <property type="project" value="UniProtKB-KW"/>
</dbReference>
<evidence type="ECO:0000256" key="3">
    <source>
        <dbReference type="ARBA" id="ARBA00022525"/>
    </source>
</evidence>
<dbReference type="Pfam" id="PF14543">
    <property type="entry name" value="TAXi_N"/>
    <property type="match status" value="1"/>
</dbReference>
<dbReference type="Proteomes" id="UP000245207">
    <property type="component" value="Unassembled WGS sequence"/>
</dbReference>
<dbReference type="EMBL" id="PKPP01000023">
    <property type="protein sequence ID" value="PWA99352.1"/>
    <property type="molecule type" value="Genomic_DNA"/>
</dbReference>
<evidence type="ECO:0000259" key="9">
    <source>
        <dbReference type="PROSITE" id="PS51767"/>
    </source>
</evidence>
<keyword evidence="3" id="KW-0964">Secreted</keyword>
<dbReference type="OrthoDB" id="2747330at2759"/>
<reference evidence="10 11" key="1">
    <citation type="journal article" date="2018" name="Mol. Plant">
        <title>The genome of Artemisia annua provides insight into the evolution of Asteraceae family and artemisinin biosynthesis.</title>
        <authorList>
            <person name="Shen Q."/>
            <person name="Zhang L."/>
            <person name="Liao Z."/>
            <person name="Wang S."/>
            <person name="Yan T."/>
            <person name="Shi P."/>
            <person name="Liu M."/>
            <person name="Fu X."/>
            <person name="Pan Q."/>
            <person name="Wang Y."/>
            <person name="Lv Z."/>
            <person name="Lu X."/>
            <person name="Zhang F."/>
            <person name="Jiang W."/>
            <person name="Ma Y."/>
            <person name="Chen M."/>
            <person name="Hao X."/>
            <person name="Li L."/>
            <person name="Tang Y."/>
            <person name="Lv G."/>
            <person name="Zhou Y."/>
            <person name="Sun X."/>
            <person name="Brodelius P.E."/>
            <person name="Rose J.K.C."/>
            <person name="Tang K."/>
        </authorList>
    </citation>
    <scope>NUCLEOTIDE SEQUENCE [LARGE SCALE GENOMIC DNA]</scope>
    <source>
        <strain evidence="11">cv. Huhao1</strain>
        <tissue evidence="10">Leaf</tissue>
    </source>
</reference>
<dbReference type="PANTHER" id="PTHR47967">
    <property type="entry name" value="OS07G0603500 PROTEIN-RELATED"/>
    <property type="match status" value="1"/>
</dbReference>
<comment type="caution">
    <text evidence="10">The sequence shown here is derived from an EMBL/GenBank/DDBJ whole genome shotgun (WGS) entry which is preliminary data.</text>
</comment>
<comment type="similarity">
    <text evidence="2">Belongs to the peptidase A1 family.</text>
</comment>
<evidence type="ECO:0000256" key="7">
    <source>
        <dbReference type="ARBA" id="ARBA00022801"/>
    </source>
</evidence>
<dbReference type="AlphaFoldDB" id="A0A2U1QMZ1"/>
<evidence type="ECO:0000256" key="6">
    <source>
        <dbReference type="ARBA" id="ARBA00022750"/>
    </source>
</evidence>
<dbReference type="InterPro" id="IPR033121">
    <property type="entry name" value="PEPTIDASE_A1"/>
</dbReference>
<dbReference type="InterPro" id="IPR032799">
    <property type="entry name" value="TAXi_C"/>
</dbReference>
<dbReference type="PROSITE" id="PS00141">
    <property type="entry name" value="ASP_PROTEASE"/>
    <property type="match status" value="1"/>
</dbReference>
<dbReference type="InterPro" id="IPR032861">
    <property type="entry name" value="TAXi_N"/>
</dbReference>
<dbReference type="Pfam" id="PF14541">
    <property type="entry name" value="TAXi_C"/>
    <property type="match status" value="1"/>
</dbReference>
<gene>
    <name evidence="10" type="ORF">CTI12_AA001070</name>
</gene>
<dbReference type="PANTHER" id="PTHR47967:SF128">
    <property type="entry name" value="ASPARTIC PROTEINASE CDR1-LIKE"/>
    <property type="match status" value="1"/>
</dbReference>
<dbReference type="SUPFAM" id="SSF50630">
    <property type="entry name" value="Acid proteases"/>
    <property type="match status" value="1"/>
</dbReference>
<name>A0A2U1QMZ1_ARTAN</name>
<evidence type="ECO:0000256" key="4">
    <source>
        <dbReference type="ARBA" id="ARBA00022670"/>
    </source>
</evidence>
<keyword evidence="4 10" id="KW-0645">Protease</keyword>
<dbReference type="FunFam" id="2.40.70.10:FF:000016">
    <property type="entry name" value="Probable aspartic protease At2g35615"/>
    <property type="match status" value="1"/>
</dbReference>
<dbReference type="GO" id="GO:0004190">
    <property type="term" value="F:aspartic-type endopeptidase activity"/>
    <property type="evidence" value="ECO:0007669"/>
    <property type="project" value="UniProtKB-KW"/>
</dbReference>
<proteinExistence type="inferred from homology"/>
<evidence type="ECO:0000313" key="10">
    <source>
        <dbReference type="EMBL" id="PWA99352.1"/>
    </source>
</evidence>
<keyword evidence="7" id="KW-0378">Hydrolase</keyword>
<keyword evidence="8" id="KW-0325">Glycoprotein</keyword>
<evidence type="ECO:0000313" key="11">
    <source>
        <dbReference type="Proteomes" id="UP000245207"/>
    </source>
</evidence>
<evidence type="ECO:0000256" key="8">
    <source>
        <dbReference type="ARBA" id="ARBA00023180"/>
    </source>
</evidence>
<dbReference type="Gene3D" id="2.40.70.10">
    <property type="entry name" value="Acid Proteases"/>
    <property type="match status" value="2"/>
</dbReference>
<organism evidence="10 11">
    <name type="scientific">Artemisia annua</name>
    <name type="common">Sweet wormwood</name>
    <dbReference type="NCBI Taxonomy" id="35608"/>
    <lineage>
        <taxon>Eukaryota</taxon>
        <taxon>Viridiplantae</taxon>
        <taxon>Streptophyta</taxon>
        <taxon>Embryophyta</taxon>
        <taxon>Tracheophyta</taxon>
        <taxon>Spermatophyta</taxon>
        <taxon>Magnoliopsida</taxon>
        <taxon>eudicotyledons</taxon>
        <taxon>Gunneridae</taxon>
        <taxon>Pentapetalae</taxon>
        <taxon>asterids</taxon>
        <taxon>campanulids</taxon>
        <taxon>Asterales</taxon>
        <taxon>Asteraceae</taxon>
        <taxon>Asteroideae</taxon>
        <taxon>Anthemideae</taxon>
        <taxon>Artemisiinae</taxon>
        <taxon>Artemisia</taxon>
    </lineage>
</organism>
<keyword evidence="5" id="KW-0732">Signal</keyword>
<dbReference type="GO" id="GO:0005576">
    <property type="term" value="C:extracellular region"/>
    <property type="evidence" value="ECO:0007669"/>
    <property type="project" value="UniProtKB-SubCell"/>
</dbReference>